<feature type="domain" description="SMC hinge" evidence="11">
    <location>
        <begin position="523"/>
        <end position="635"/>
    </location>
</feature>
<dbReference type="SUPFAM" id="SSF52540">
    <property type="entry name" value="P-loop containing nucleoside triphosphate hydrolases"/>
    <property type="match status" value="1"/>
</dbReference>
<dbReference type="InterPro" id="IPR024704">
    <property type="entry name" value="SMC"/>
</dbReference>
<feature type="coiled-coil region" evidence="9">
    <location>
        <begin position="855"/>
        <end position="903"/>
    </location>
</feature>
<comment type="similarity">
    <text evidence="2">Belongs to the SMC family. SMC3 subfamily.</text>
</comment>
<dbReference type="Gene3D" id="3.40.50.300">
    <property type="entry name" value="P-loop containing nucleotide triphosphate hydrolases"/>
    <property type="match status" value="2"/>
</dbReference>
<dbReference type="Gene3D" id="3.30.70.1620">
    <property type="match status" value="1"/>
</dbReference>
<dbReference type="GO" id="GO:0005634">
    <property type="term" value="C:nucleus"/>
    <property type="evidence" value="ECO:0007669"/>
    <property type="project" value="UniProtKB-SubCell"/>
</dbReference>
<evidence type="ECO:0000313" key="12">
    <source>
        <dbReference type="EMBL" id="CED84349.1"/>
    </source>
</evidence>
<feature type="region of interest" description="Disordered" evidence="10">
    <location>
        <begin position="775"/>
        <end position="811"/>
    </location>
</feature>
<keyword evidence="3" id="KW-0132">Cell division</keyword>
<evidence type="ECO:0000256" key="9">
    <source>
        <dbReference type="SAM" id="Coils"/>
    </source>
</evidence>
<evidence type="ECO:0000256" key="3">
    <source>
        <dbReference type="ARBA" id="ARBA00022618"/>
    </source>
</evidence>
<dbReference type="SMART" id="SM00968">
    <property type="entry name" value="SMC_hinge"/>
    <property type="match status" value="1"/>
</dbReference>
<keyword evidence="4" id="KW-0498">Mitosis</keyword>
<evidence type="ECO:0000256" key="6">
    <source>
        <dbReference type="ARBA" id="ARBA00023242"/>
    </source>
</evidence>
<dbReference type="InterPro" id="IPR003395">
    <property type="entry name" value="RecF/RecN/SMC_N"/>
</dbReference>
<reference evidence="12" key="1">
    <citation type="submission" date="2014-08" db="EMBL/GenBank/DDBJ databases">
        <authorList>
            <person name="Sharma Rahul"/>
            <person name="Thines Marco"/>
        </authorList>
    </citation>
    <scope>NUCLEOTIDE SEQUENCE</scope>
</reference>
<dbReference type="FunFam" id="3.40.50.300:FF:000370">
    <property type="entry name" value="Structural maintenance of chromosomes 3"/>
    <property type="match status" value="1"/>
</dbReference>
<keyword evidence="7" id="KW-0131">Cell cycle</keyword>
<organism evidence="12">
    <name type="scientific">Phaffia rhodozyma</name>
    <name type="common">Yeast</name>
    <name type="synonym">Xanthophyllomyces dendrorhous</name>
    <dbReference type="NCBI Taxonomy" id="264483"/>
    <lineage>
        <taxon>Eukaryota</taxon>
        <taxon>Fungi</taxon>
        <taxon>Dikarya</taxon>
        <taxon>Basidiomycota</taxon>
        <taxon>Agaricomycotina</taxon>
        <taxon>Tremellomycetes</taxon>
        <taxon>Cystofilobasidiales</taxon>
        <taxon>Mrakiaceae</taxon>
        <taxon>Phaffia</taxon>
    </lineage>
</organism>
<feature type="coiled-coil region" evidence="9">
    <location>
        <begin position="180"/>
        <end position="246"/>
    </location>
</feature>
<dbReference type="CDD" id="cd03272">
    <property type="entry name" value="ABC_SMC3_euk"/>
    <property type="match status" value="1"/>
</dbReference>
<dbReference type="PIRSF" id="PIRSF005719">
    <property type="entry name" value="SMC"/>
    <property type="match status" value="1"/>
</dbReference>
<dbReference type="GO" id="GO:0007059">
    <property type="term" value="P:chromosome segregation"/>
    <property type="evidence" value="ECO:0007669"/>
    <property type="project" value="UniProtKB-ARBA"/>
</dbReference>
<comment type="subcellular location">
    <subcellularLocation>
        <location evidence="1 8">Nucleus</location>
    </subcellularLocation>
</comment>
<evidence type="ECO:0000256" key="4">
    <source>
        <dbReference type="ARBA" id="ARBA00022776"/>
    </source>
</evidence>
<dbReference type="GO" id="GO:0005524">
    <property type="term" value="F:ATP binding"/>
    <property type="evidence" value="ECO:0007669"/>
    <property type="project" value="InterPro"/>
</dbReference>
<dbReference type="GO" id="GO:0051276">
    <property type="term" value="P:chromosome organization"/>
    <property type="evidence" value="ECO:0007669"/>
    <property type="project" value="InterPro"/>
</dbReference>
<evidence type="ECO:0000256" key="7">
    <source>
        <dbReference type="ARBA" id="ARBA00023306"/>
    </source>
</evidence>
<feature type="coiled-coil region" evidence="9">
    <location>
        <begin position="414"/>
        <end position="476"/>
    </location>
</feature>
<dbReference type="InterPro" id="IPR027417">
    <property type="entry name" value="P-loop_NTPase"/>
</dbReference>
<evidence type="ECO:0000256" key="8">
    <source>
        <dbReference type="PIRNR" id="PIRNR005719"/>
    </source>
</evidence>
<dbReference type="GO" id="GO:0016887">
    <property type="term" value="F:ATP hydrolysis activity"/>
    <property type="evidence" value="ECO:0007669"/>
    <property type="project" value="InterPro"/>
</dbReference>
<dbReference type="AlphaFoldDB" id="A0A0F7SUK4"/>
<dbReference type="InterPro" id="IPR041741">
    <property type="entry name" value="SMC3_ABC_euk"/>
</dbReference>
<dbReference type="EMBL" id="LN483157">
    <property type="protein sequence ID" value="CED84349.1"/>
    <property type="molecule type" value="Genomic_DNA"/>
</dbReference>
<dbReference type="InterPro" id="IPR010935">
    <property type="entry name" value="SMC_hinge"/>
</dbReference>
<dbReference type="InterPro" id="IPR036277">
    <property type="entry name" value="SMC_hinge_sf"/>
</dbReference>
<dbReference type="SUPFAM" id="SSF75553">
    <property type="entry name" value="Smc hinge domain"/>
    <property type="match status" value="1"/>
</dbReference>
<dbReference type="Gene3D" id="1.20.1060.20">
    <property type="match status" value="1"/>
</dbReference>
<keyword evidence="6 8" id="KW-0539">Nucleus</keyword>
<sequence>MHIKTLTIQGFKSYRDQTPIEPFSSSHNVVVGRNGSGKSNFFSAIRFVLSDAYTSMSREDRQSLLHEGLSTATTLSAFVEIVFSNEDARFPTGKDEVTLRRTIGLKKDEYSVDRKSSSKAEVMNLLESAGFSKSNPYYIVPQGRITFLTNAKDKERLDLLKEVAGTTLYDEKKAESIRTLENAESKRAKMVKTLEAVDARLEELEEEKGELKEFQEKDRDRKALEYSIYTNELEEIGETLAKMEEDRASSLDDSRVRREEFIKREKIIQDLENLVSASNQETLQLNMSIQQSEKELLDLVRSRTEVNCVIADLQLSSGESTERREYLEQELASIEDRITQVNAELAEVEPEFRRVVGEEKENRQALERTRARLDILYAKQSRITQFRNQADRDDYLRSELRSIVTLTEEQTGKAEDLGSRLSEEEDKLEQLQGSIQEARSQISERRTVLSDSKAELEKVQDEMEILTDQRKDLWREDHTLESSVNHARTKLEEAQRSLLTMMDRDTALGLSSLNQIVQRLHIEGVYGPLYQLFEVDDKYTLAVEETAGNSLFHVVVDTDETASRIVEAMNSERAGRLTFLPLNRLRVASHAYPDTGDIIPLIRTLRYAPELSKAFEQVFGGTVVAPDLQIATAFRRSHRLNVITLEGDRADRQGALTGGYHDVRRSRTSTVRIQKEWQDKLDTGSARLSEVKQSIARIEQDITRLVGSTQVLESKRRQAHTARGKLEDELMFLLKEEDELKSSIDRLETVRDEAQQDVTELQAKKEALEAELQTTMTGRLSSEDQRGLEDLSEESENRERELRETAAERTEITSRRDALDIELNESLLRRQIGLRTQLENLGMVADDGGLDGKGLESRQRESAALQRNISALQDLIKKNETRKDKLAEEIKRSTATLEATQVEQMKDGRDIARSQKVVERYITKRQTLTERKDDCTKLIRDLGVLPEEAFEKYKDVDSARLLKRLHKTKTALSKYSHVNKKALQMYEKYSKQRDDIHSRFEGMAKSAESIRKLIENLDRKKDAAIENTFNEVSRHFGEIFEKLVPAGRGRLVMNKRTDNQDDEDDDSGDETRKSVIDSYTGVSIKVSFNSKSDEGLRIQQLSGGQKALVALTLVFAIQRNDPAPFYLFDEIDANLDAQYRASVAEMIHQLSANAQFITTTFRPEMIAQADKCYGVFFNNEKVSSIKAISRENANEFVDHQQEAA</sequence>
<protein>
    <recommendedName>
        <fullName evidence="8">Structural maintenance of chromosomes protein</fullName>
    </recommendedName>
</protein>
<evidence type="ECO:0000256" key="10">
    <source>
        <dbReference type="SAM" id="MobiDB-lite"/>
    </source>
</evidence>
<evidence type="ECO:0000256" key="2">
    <source>
        <dbReference type="ARBA" id="ARBA00005917"/>
    </source>
</evidence>
<accession>A0A0F7SUK4</accession>
<dbReference type="GO" id="GO:0051301">
    <property type="term" value="P:cell division"/>
    <property type="evidence" value="ECO:0007669"/>
    <property type="project" value="UniProtKB-KW"/>
</dbReference>
<feature type="compositionally biased region" description="Basic and acidic residues" evidence="10">
    <location>
        <begin position="781"/>
        <end position="811"/>
    </location>
</feature>
<dbReference type="Pfam" id="PF06470">
    <property type="entry name" value="SMC_hinge"/>
    <property type="match status" value="1"/>
</dbReference>
<dbReference type="GO" id="GO:0005694">
    <property type="term" value="C:chromosome"/>
    <property type="evidence" value="ECO:0007669"/>
    <property type="project" value="InterPro"/>
</dbReference>
<keyword evidence="5 9" id="KW-0175">Coiled coil</keyword>
<evidence type="ECO:0000256" key="5">
    <source>
        <dbReference type="ARBA" id="ARBA00023054"/>
    </source>
</evidence>
<proteinExistence type="inferred from homology"/>
<dbReference type="FunFam" id="3.40.50.300:FF:000424">
    <property type="entry name" value="Structural maintenance of chromosomes 3"/>
    <property type="match status" value="1"/>
</dbReference>
<evidence type="ECO:0000259" key="11">
    <source>
        <dbReference type="SMART" id="SM00968"/>
    </source>
</evidence>
<dbReference type="Pfam" id="PF02463">
    <property type="entry name" value="SMC_N"/>
    <property type="match status" value="1"/>
</dbReference>
<feature type="region of interest" description="Disordered" evidence="10">
    <location>
        <begin position="1051"/>
        <end position="1073"/>
    </location>
</feature>
<dbReference type="PANTHER" id="PTHR43977">
    <property type="entry name" value="STRUCTURAL MAINTENANCE OF CHROMOSOMES PROTEIN 3"/>
    <property type="match status" value="1"/>
</dbReference>
<name>A0A0F7SUK4_PHARH</name>
<evidence type="ECO:0000256" key="1">
    <source>
        <dbReference type="ARBA" id="ARBA00004123"/>
    </source>
</evidence>